<proteinExistence type="predicted"/>
<evidence type="ECO:0000313" key="2">
    <source>
        <dbReference type="Proteomes" id="UP000565155"/>
    </source>
</evidence>
<name>A0A7Y0N082_VIBAL</name>
<dbReference type="EMBL" id="JABCMA010000064">
    <property type="protein sequence ID" value="NMR76633.1"/>
    <property type="molecule type" value="Genomic_DNA"/>
</dbReference>
<dbReference type="AlphaFoldDB" id="A0A7Y0N082"/>
<comment type="caution">
    <text evidence="1">The sequence shown here is derived from an EMBL/GenBank/DDBJ whole genome shotgun (WGS) entry which is preliminary data.</text>
</comment>
<sequence length="147" mass="16453">MSENIRQFDELVAKIFEKLYSEFPKQVVLNPSELMDYEDDGSYNEVGEFISPLNKDDDEFLSYTISWLYESGYLIGKLGGSWNSRVTLSLQGLQLLKSVPTSVESNESLGEQLKAALKTGSREYAANLVKDALNAHNIMNLLSGAFN</sequence>
<protein>
    <submittedName>
        <fullName evidence="1">Uncharacterized protein</fullName>
    </submittedName>
</protein>
<accession>A0A7Y0N082</accession>
<dbReference type="RefSeq" id="WP_042524228.1">
    <property type="nucleotide sequence ID" value="NZ_JABCMA010000064.1"/>
</dbReference>
<reference evidence="1 2" key="1">
    <citation type="submission" date="2020-04" db="EMBL/GenBank/DDBJ databases">
        <title>Whole-genome sequencing of Vibrio spp. from China reveals different genetic environments of blaCTX-M-14 among diverse lineages.</title>
        <authorList>
            <person name="Zheng Z."/>
            <person name="Ye L."/>
            <person name="Chen S."/>
        </authorList>
    </citation>
    <scope>NUCLEOTIDE SEQUENCE [LARGE SCALE GENOMIC DNA]</scope>
    <source>
        <strain evidence="1 2">Vb1636</strain>
    </source>
</reference>
<gene>
    <name evidence="1" type="ORF">HKB35_23840</name>
</gene>
<organism evidence="1 2">
    <name type="scientific">Vibrio alginolyticus</name>
    <dbReference type="NCBI Taxonomy" id="663"/>
    <lineage>
        <taxon>Bacteria</taxon>
        <taxon>Pseudomonadati</taxon>
        <taxon>Pseudomonadota</taxon>
        <taxon>Gammaproteobacteria</taxon>
        <taxon>Vibrionales</taxon>
        <taxon>Vibrionaceae</taxon>
        <taxon>Vibrio</taxon>
    </lineage>
</organism>
<evidence type="ECO:0000313" key="1">
    <source>
        <dbReference type="EMBL" id="NMR76633.1"/>
    </source>
</evidence>
<dbReference type="Proteomes" id="UP000565155">
    <property type="component" value="Unassembled WGS sequence"/>
</dbReference>